<comment type="caution">
    <text evidence="2">The sequence shown here is derived from an EMBL/GenBank/DDBJ whole genome shotgun (WGS) entry which is preliminary data.</text>
</comment>
<feature type="compositionally biased region" description="Polar residues" evidence="1">
    <location>
        <begin position="78"/>
        <end position="106"/>
    </location>
</feature>
<protein>
    <submittedName>
        <fullName evidence="2">Uncharacterized protein</fullName>
    </submittedName>
</protein>
<evidence type="ECO:0000313" key="2">
    <source>
        <dbReference type="EMBL" id="KAJ4956855.1"/>
    </source>
</evidence>
<feature type="compositionally biased region" description="Polar residues" evidence="1">
    <location>
        <begin position="206"/>
        <end position="219"/>
    </location>
</feature>
<feature type="compositionally biased region" description="Basic and acidic residues" evidence="1">
    <location>
        <begin position="475"/>
        <end position="486"/>
    </location>
</feature>
<feature type="region of interest" description="Disordered" evidence="1">
    <location>
        <begin position="70"/>
        <end position="155"/>
    </location>
</feature>
<gene>
    <name evidence="2" type="ORF">NE237_013638</name>
</gene>
<dbReference type="EMBL" id="JAMYWD010000011">
    <property type="protein sequence ID" value="KAJ4956855.1"/>
    <property type="molecule type" value="Genomic_DNA"/>
</dbReference>
<evidence type="ECO:0000256" key="1">
    <source>
        <dbReference type="SAM" id="MobiDB-lite"/>
    </source>
</evidence>
<feature type="compositionally biased region" description="Basic and acidic residues" evidence="1">
    <location>
        <begin position="220"/>
        <end position="229"/>
    </location>
</feature>
<dbReference type="Proteomes" id="UP001141806">
    <property type="component" value="Unassembled WGS sequence"/>
</dbReference>
<feature type="compositionally biased region" description="Polar residues" evidence="1">
    <location>
        <begin position="137"/>
        <end position="146"/>
    </location>
</feature>
<feature type="compositionally biased region" description="Basic and acidic residues" evidence="1">
    <location>
        <begin position="110"/>
        <end position="134"/>
    </location>
</feature>
<sequence length="1094" mass="120330">MSSVNIYECSQSQPIESEPKYHKRGVSQSRISYTRDFLLSLSELDVCKKLPSGFDSSIISELEEASHTILERQRIPGSLSSQSFRRSEHGSSPPTRGDFSNYSRGSQGRWDSRSSDSNDKDADSQSERESDSGRRYGNQSRRSWQNSEHDGLLGSGAFVRPPGYIAGVSAPKVRGNGHYQLSRSNEPYHPPRPYKAVPHSRRDGTDSYNDETFGSTECSSQDRAEEERKRRDLFELMRKEQQKAFQEKHKQVSDKQKENFGTDITALLDGSEDELKLANTDNVSQASVVPLVSENDSDRFSFLTQTPASRPLVPPGFRTSVLEKNLGSKVLPPPAAEVINAGFGDSIEHANDNLVANGNYDNHNEKQSWCMDSSEQHYEAKSVNAPLVDEGERIVFPSSSTEVSDNSAGVSTWCKTSILSEACEGQNYGEVTIDTDKVTGCEIVNTTGRDHSTSILEKLFGSALTAKAVGSSSFNEHHEHDTKADDSGSSVPFQSSKFAHWFLEEAAEKKPVNDLSCGKPKDLLSLIVSSDRGGSRVSGVSYEKAMDHIPVIFPSENDELTSGFMASTATSAPVGISEPMYLHNKSGTTSGVLTCEDLEQSILLGINENSSSVQHFVQPWSVTDAKAEQPKADVDDLASQHLLSLLQKGTSIKDLAPFSNPDVVAPDKPNVYGFGSLSPVVQRSSERNTGNIQNSEKTLTLENLFGTAFMKELQSVEAPVSIHRGSTGGARRTDVSEPRGLPFPVSDDGLFSSTVGEFGSNTSSHKEDYLASKVKSEKIEGHWLGFNDTQIDLGSKFGDTVGFEDRADGTMDIKLPEEDSLITLADSVNPRNSTFMPAFKATKDELSPLNRPVAIAEKLAALNATLKDERSAVAGFEGPPFLRVPYDLLEPELPYRNLLGQPSSLQLHHPQMNHGRPLFHSLEAHQAHMNSQIKFMGRENIIHHDPQPHHYFPANMSRHPPFQHVPAAPTRGEPPHHSMLPQMHMPNSFQPHLIQGLPRGSPPPLALNQMAGYMSEMNPMQSFPLHHRQPNYNDLGVSMPARGVGGGETNHPEALERLLEMELRANSIQLHPVAASGHSMGMHGHELDMRFRYG</sequence>
<dbReference type="AlphaFoldDB" id="A0A9Q0JZZ8"/>
<feature type="region of interest" description="Disordered" evidence="1">
    <location>
        <begin position="723"/>
        <end position="743"/>
    </location>
</feature>
<keyword evidence="3" id="KW-1185">Reference proteome</keyword>
<dbReference type="OrthoDB" id="1923709at2759"/>
<organism evidence="2 3">
    <name type="scientific">Protea cynaroides</name>
    <dbReference type="NCBI Taxonomy" id="273540"/>
    <lineage>
        <taxon>Eukaryota</taxon>
        <taxon>Viridiplantae</taxon>
        <taxon>Streptophyta</taxon>
        <taxon>Embryophyta</taxon>
        <taxon>Tracheophyta</taxon>
        <taxon>Spermatophyta</taxon>
        <taxon>Magnoliopsida</taxon>
        <taxon>Proteales</taxon>
        <taxon>Proteaceae</taxon>
        <taxon>Protea</taxon>
    </lineage>
</organism>
<accession>A0A9Q0JZZ8</accession>
<feature type="compositionally biased region" description="Polar residues" evidence="1">
    <location>
        <begin position="1"/>
        <end position="15"/>
    </location>
</feature>
<feature type="region of interest" description="Disordered" evidence="1">
    <location>
        <begin position="1"/>
        <end position="26"/>
    </location>
</feature>
<reference evidence="2" key="1">
    <citation type="journal article" date="2023" name="Plant J.">
        <title>The genome of the king protea, Protea cynaroides.</title>
        <authorList>
            <person name="Chang J."/>
            <person name="Duong T.A."/>
            <person name="Schoeman C."/>
            <person name="Ma X."/>
            <person name="Roodt D."/>
            <person name="Barker N."/>
            <person name="Li Z."/>
            <person name="Van de Peer Y."/>
            <person name="Mizrachi E."/>
        </authorList>
    </citation>
    <scope>NUCLEOTIDE SEQUENCE</scope>
    <source>
        <tissue evidence="2">Young leaves</tissue>
    </source>
</reference>
<proteinExistence type="predicted"/>
<dbReference type="PANTHER" id="PTHR34802:SF1">
    <property type="entry name" value="CHORISMATE SYNTHASE"/>
    <property type="match status" value="1"/>
</dbReference>
<feature type="region of interest" description="Disordered" evidence="1">
    <location>
        <begin position="169"/>
        <end position="229"/>
    </location>
</feature>
<evidence type="ECO:0000313" key="3">
    <source>
        <dbReference type="Proteomes" id="UP001141806"/>
    </source>
</evidence>
<feature type="region of interest" description="Disordered" evidence="1">
    <location>
        <begin position="472"/>
        <end position="491"/>
    </location>
</feature>
<name>A0A9Q0JZZ8_9MAGN</name>
<dbReference type="PANTHER" id="PTHR34802">
    <property type="entry name" value="CHORISMATE SYNTHASE"/>
    <property type="match status" value="1"/>
</dbReference>